<dbReference type="InterPro" id="IPR051201">
    <property type="entry name" value="Chloro_Bact_Ser_Proteases"/>
</dbReference>
<dbReference type="SUPFAM" id="SSF50156">
    <property type="entry name" value="PDZ domain-like"/>
    <property type="match status" value="1"/>
</dbReference>
<dbReference type="PRINTS" id="PR00834">
    <property type="entry name" value="PROTEASES2C"/>
</dbReference>
<dbReference type="Pfam" id="PF13365">
    <property type="entry name" value="Trypsin_2"/>
    <property type="match status" value="1"/>
</dbReference>
<evidence type="ECO:0000313" key="5">
    <source>
        <dbReference type="EMBL" id="MBT9144756.1"/>
    </source>
</evidence>
<gene>
    <name evidence="5" type="primary">htrA</name>
    <name evidence="5" type="ORF">DDT42_00604</name>
</gene>
<dbReference type="PANTHER" id="PTHR43343">
    <property type="entry name" value="PEPTIDASE S12"/>
    <property type="match status" value="1"/>
</dbReference>
<dbReference type="Gene3D" id="2.40.10.120">
    <property type="match status" value="1"/>
</dbReference>
<organism evidence="5 6">
    <name type="scientific">Psychracetigena formicireducens</name>
    <dbReference type="NCBI Taxonomy" id="2986056"/>
    <lineage>
        <taxon>Bacteria</taxon>
        <taxon>Bacillati</taxon>
        <taxon>Candidatus Lithacetigenota</taxon>
        <taxon>Candidatus Psychracetigena</taxon>
    </lineage>
</organism>
<dbReference type="PANTHER" id="PTHR43343:SF3">
    <property type="entry name" value="PROTEASE DO-LIKE 8, CHLOROPLASTIC"/>
    <property type="match status" value="1"/>
</dbReference>
<dbReference type="InterPro" id="IPR001940">
    <property type="entry name" value="Peptidase_S1C"/>
</dbReference>
<keyword evidence="3" id="KW-0472">Membrane</keyword>
<dbReference type="InterPro" id="IPR036034">
    <property type="entry name" value="PDZ_sf"/>
</dbReference>
<proteinExistence type="predicted"/>
<evidence type="ECO:0000313" key="6">
    <source>
        <dbReference type="Proteomes" id="UP000811545"/>
    </source>
</evidence>
<evidence type="ECO:0000256" key="3">
    <source>
        <dbReference type="SAM" id="Phobius"/>
    </source>
</evidence>
<dbReference type="InterPro" id="IPR009003">
    <property type="entry name" value="Peptidase_S1_PA"/>
</dbReference>
<sequence>MTENESDKELIENNDINTVSEVPNTEDVQQSIPITTNPFPIKRLILSIFITGFLGVFFGATLTWYYLINYQPASILQRPIYKIEGVVYDESSAIIEAITKTKEAVVSVQTVRLDEGFFFRAMPTRGTGSGVLIDPHGLVVTNYHVIDGATQIEVVTFEGEKYEVEVIGKDAISDIAVLKIRFPEGKSFPYIKWADSNEIKVGQKVIAIGNPFGLSHSVTVGVVSAVDRSIEVSTGRLIVGLVQTDAAINPGNSGGPLIDLNGNVIGINTAIIEGAQGLGFSVSSNVARKVTEDIIIFGEAAWPWLGISGQTVDDIISNSENLKVNYGVIIRHIEHNTPASQAGLQVGDVILSINGRRVSNMGTLTSIIRSYRVGDEIELEIYKRGEEIVKIQVRLAKRRT</sequence>
<dbReference type="EMBL" id="QLTW01000020">
    <property type="protein sequence ID" value="MBT9144756.1"/>
    <property type="molecule type" value="Genomic_DNA"/>
</dbReference>
<dbReference type="Proteomes" id="UP000811545">
    <property type="component" value="Unassembled WGS sequence"/>
</dbReference>
<dbReference type="Pfam" id="PF13180">
    <property type="entry name" value="PDZ_2"/>
    <property type="match status" value="1"/>
</dbReference>
<feature type="domain" description="PDZ" evidence="4">
    <location>
        <begin position="293"/>
        <end position="385"/>
    </location>
</feature>
<feature type="transmembrane region" description="Helical" evidence="3">
    <location>
        <begin position="44"/>
        <end position="67"/>
    </location>
</feature>
<protein>
    <submittedName>
        <fullName evidence="5">Serine protease HtrA</fullName>
    </submittedName>
</protein>
<dbReference type="PROSITE" id="PS50106">
    <property type="entry name" value="PDZ"/>
    <property type="match status" value="1"/>
</dbReference>
<dbReference type="GO" id="GO:0006508">
    <property type="term" value="P:proteolysis"/>
    <property type="evidence" value="ECO:0007669"/>
    <property type="project" value="UniProtKB-KW"/>
</dbReference>
<dbReference type="GO" id="GO:0004252">
    <property type="term" value="F:serine-type endopeptidase activity"/>
    <property type="evidence" value="ECO:0007669"/>
    <property type="project" value="InterPro"/>
</dbReference>
<name>A0A9E2BHM3_PSYF1</name>
<keyword evidence="1 5" id="KW-0645">Protease</keyword>
<evidence type="ECO:0000256" key="2">
    <source>
        <dbReference type="ARBA" id="ARBA00022801"/>
    </source>
</evidence>
<accession>A0A9E2BHM3</accession>
<keyword evidence="3" id="KW-1133">Transmembrane helix</keyword>
<dbReference type="SUPFAM" id="SSF50494">
    <property type="entry name" value="Trypsin-like serine proteases"/>
    <property type="match status" value="1"/>
</dbReference>
<keyword evidence="3" id="KW-0812">Transmembrane</keyword>
<reference evidence="5 6" key="1">
    <citation type="journal article" date="2021" name="bioRxiv">
        <title>Unique metabolic strategies in Hadean analogues reveal hints for primordial physiology.</title>
        <authorList>
            <person name="Nobu M.K."/>
            <person name="Nakai R."/>
            <person name="Tamazawa S."/>
            <person name="Mori H."/>
            <person name="Toyoda A."/>
            <person name="Ijiri A."/>
            <person name="Suzuki S."/>
            <person name="Kurokawa K."/>
            <person name="Kamagata Y."/>
            <person name="Tamaki H."/>
        </authorList>
    </citation>
    <scope>NUCLEOTIDE SEQUENCE [LARGE SCALE GENOMIC DNA]</scope>
    <source>
        <strain evidence="5">BS525</strain>
    </source>
</reference>
<dbReference type="Gene3D" id="2.30.42.10">
    <property type="match status" value="1"/>
</dbReference>
<dbReference type="InterPro" id="IPR001478">
    <property type="entry name" value="PDZ"/>
</dbReference>
<comment type="caution">
    <text evidence="5">The sequence shown here is derived from an EMBL/GenBank/DDBJ whole genome shotgun (WGS) entry which is preliminary data.</text>
</comment>
<keyword evidence="2" id="KW-0378">Hydrolase</keyword>
<evidence type="ECO:0000256" key="1">
    <source>
        <dbReference type="ARBA" id="ARBA00022670"/>
    </source>
</evidence>
<dbReference type="SMART" id="SM00228">
    <property type="entry name" value="PDZ"/>
    <property type="match status" value="1"/>
</dbReference>
<dbReference type="AlphaFoldDB" id="A0A9E2BHM3"/>
<evidence type="ECO:0000259" key="4">
    <source>
        <dbReference type="PROSITE" id="PS50106"/>
    </source>
</evidence>